<reference evidence="9" key="1">
    <citation type="journal article" date="2019" name="Int. J. Syst. Evol. Microbiol.">
        <title>The Global Catalogue of Microorganisms (GCM) 10K type strain sequencing project: providing services to taxonomists for standard genome sequencing and annotation.</title>
        <authorList>
            <consortium name="The Broad Institute Genomics Platform"/>
            <consortium name="The Broad Institute Genome Sequencing Center for Infectious Disease"/>
            <person name="Wu L."/>
            <person name="Ma J."/>
        </authorList>
    </citation>
    <scope>NUCLEOTIDE SEQUENCE [LARGE SCALE GENOMIC DNA]</scope>
    <source>
        <strain evidence="9">CGMCC 1.10131</strain>
    </source>
</reference>
<comment type="similarity">
    <text evidence="2 6">Belongs to the FKBP-type PPIase family.</text>
</comment>
<dbReference type="Gene3D" id="2.40.10.330">
    <property type="match status" value="1"/>
</dbReference>
<keyword evidence="9" id="KW-1185">Reference proteome</keyword>
<dbReference type="Pfam" id="PF00254">
    <property type="entry name" value="FKBP_C"/>
    <property type="match status" value="1"/>
</dbReference>
<dbReference type="Gene3D" id="3.10.50.40">
    <property type="match status" value="1"/>
</dbReference>
<evidence type="ECO:0000256" key="3">
    <source>
        <dbReference type="ARBA" id="ARBA00023110"/>
    </source>
</evidence>
<dbReference type="PANTHER" id="PTHR47861:SF4">
    <property type="entry name" value="FKBP-TYPE 16 KDA PEPTIDYL-PROLYL CIS-TRANS ISOMERASE"/>
    <property type="match status" value="1"/>
</dbReference>
<evidence type="ECO:0000259" key="7">
    <source>
        <dbReference type="PROSITE" id="PS50059"/>
    </source>
</evidence>
<dbReference type="InterPro" id="IPR001179">
    <property type="entry name" value="PPIase_FKBP_dom"/>
</dbReference>
<dbReference type="InterPro" id="IPR048261">
    <property type="entry name" value="SlpA/SlyD-like_ins_sf"/>
</dbReference>
<evidence type="ECO:0000256" key="2">
    <source>
        <dbReference type="ARBA" id="ARBA00006577"/>
    </source>
</evidence>
<comment type="caution">
    <text evidence="8">The sequence shown here is derived from an EMBL/GenBank/DDBJ whole genome shotgun (WGS) entry which is preliminary data.</text>
</comment>
<protein>
    <recommendedName>
        <fullName evidence="6">Peptidyl-prolyl cis-trans isomerase</fullName>
        <ecNumber evidence="6">5.2.1.8</ecNumber>
    </recommendedName>
</protein>
<gene>
    <name evidence="8" type="ORF">GCM10007414_14810</name>
</gene>
<dbReference type="Proteomes" id="UP000651977">
    <property type="component" value="Unassembled WGS sequence"/>
</dbReference>
<dbReference type="InterPro" id="IPR046357">
    <property type="entry name" value="PPIase_dom_sf"/>
</dbReference>
<sequence>MIQQGSKVELHFVLKLSDGSIAESTYNYPKPAQLVIGDGSLSEGFEQCLLGLKPGDKSQFELSADQAFGQSNPDNIQHFERSKFGEDAPAEEGNIIAFAQPNGSEIPGIVRAVTGDSVTVDFNHPLAGQNVIFEVEILAVN</sequence>
<organism evidence="8 9">
    <name type="scientific">Agarivorans gilvus</name>
    <dbReference type="NCBI Taxonomy" id="680279"/>
    <lineage>
        <taxon>Bacteria</taxon>
        <taxon>Pseudomonadati</taxon>
        <taxon>Pseudomonadota</taxon>
        <taxon>Gammaproteobacteria</taxon>
        <taxon>Alteromonadales</taxon>
        <taxon>Alteromonadaceae</taxon>
        <taxon>Agarivorans</taxon>
    </lineage>
</organism>
<dbReference type="PANTHER" id="PTHR47861">
    <property type="entry name" value="FKBP-TYPE PEPTIDYL-PROLYL CIS-TRANS ISOMERASE SLYD"/>
    <property type="match status" value="1"/>
</dbReference>
<evidence type="ECO:0000256" key="6">
    <source>
        <dbReference type="RuleBase" id="RU003915"/>
    </source>
</evidence>
<name>A0ABQ1HZQ1_9ALTE</name>
<accession>A0ABQ1HZQ1</accession>
<dbReference type="GO" id="GO:0016853">
    <property type="term" value="F:isomerase activity"/>
    <property type="evidence" value="ECO:0007669"/>
    <property type="project" value="UniProtKB-KW"/>
</dbReference>
<keyword evidence="4 5" id="KW-0413">Isomerase</keyword>
<evidence type="ECO:0000256" key="1">
    <source>
        <dbReference type="ARBA" id="ARBA00000971"/>
    </source>
</evidence>
<evidence type="ECO:0000256" key="5">
    <source>
        <dbReference type="PROSITE-ProRule" id="PRU00277"/>
    </source>
</evidence>
<feature type="domain" description="PPIase FKBP-type" evidence="7">
    <location>
        <begin position="5"/>
        <end position="72"/>
    </location>
</feature>
<keyword evidence="3 5" id="KW-0697">Rotamase</keyword>
<dbReference type="EC" id="5.2.1.8" evidence="6"/>
<proteinExistence type="inferred from homology"/>
<evidence type="ECO:0000313" key="8">
    <source>
        <dbReference type="EMBL" id="GGB02513.1"/>
    </source>
</evidence>
<dbReference type="EMBL" id="BMDY01000007">
    <property type="protein sequence ID" value="GGB02513.1"/>
    <property type="molecule type" value="Genomic_DNA"/>
</dbReference>
<dbReference type="RefSeq" id="WP_055734419.1">
    <property type="nucleotide sequence ID" value="NZ_BMDY01000007.1"/>
</dbReference>
<dbReference type="PROSITE" id="PS50059">
    <property type="entry name" value="FKBP_PPIASE"/>
    <property type="match status" value="1"/>
</dbReference>
<comment type="catalytic activity">
    <reaction evidence="1 5 6">
        <text>[protein]-peptidylproline (omega=180) = [protein]-peptidylproline (omega=0)</text>
        <dbReference type="Rhea" id="RHEA:16237"/>
        <dbReference type="Rhea" id="RHEA-COMP:10747"/>
        <dbReference type="Rhea" id="RHEA-COMP:10748"/>
        <dbReference type="ChEBI" id="CHEBI:83833"/>
        <dbReference type="ChEBI" id="CHEBI:83834"/>
        <dbReference type="EC" id="5.2.1.8"/>
    </reaction>
</comment>
<evidence type="ECO:0000256" key="4">
    <source>
        <dbReference type="ARBA" id="ARBA00023235"/>
    </source>
</evidence>
<evidence type="ECO:0000313" key="9">
    <source>
        <dbReference type="Proteomes" id="UP000651977"/>
    </source>
</evidence>
<dbReference type="SUPFAM" id="SSF54534">
    <property type="entry name" value="FKBP-like"/>
    <property type="match status" value="1"/>
</dbReference>
<dbReference type="NCBIfam" id="NF011676">
    <property type="entry name" value="PRK15095.1"/>
    <property type="match status" value="1"/>
</dbReference>